<sequence length="48" mass="5273">MIVCLQTINQIIVALYLVNHDITSKATIDLLIVALLLYYVIGTPEGVT</sequence>
<evidence type="ECO:0000313" key="1">
    <source>
        <dbReference type="EMBL" id="XCD29181.1"/>
    </source>
</evidence>
<name>A0AAU8BSL6_9VIRU</name>
<protein>
    <submittedName>
        <fullName evidence="1">Uncharacterized protein</fullName>
    </submittedName>
</protein>
<proteinExistence type="predicted"/>
<reference evidence="1" key="1">
    <citation type="submission" date="2024-03" db="EMBL/GenBank/DDBJ databases">
        <title>This phage originates from the Bacteriophage catalogue of the Bacteriophage Competence Centre, Department of Microbiology und Biotechnology, Max Rubner-Institut, Kiel, Germany.</title>
        <authorList>
            <person name="Sprotte S."/>
            <person name="Brinks E."/>
        </authorList>
    </citation>
    <scope>NUCLEOTIDE SEQUENCE</scope>
</reference>
<accession>A0AAU8BSL6</accession>
<organism evidence="1">
    <name type="scientific">Escherichia phage PMBT16</name>
    <dbReference type="NCBI Taxonomy" id="3137282"/>
    <lineage>
        <taxon>Viruses</taxon>
    </lineage>
</organism>
<dbReference type="EMBL" id="PP554575">
    <property type="protein sequence ID" value="XCD29181.1"/>
    <property type="molecule type" value="Genomic_DNA"/>
</dbReference>